<dbReference type="EMBL" id="WWBZ02000015">
    <property type="protein sequence ID" value="KAF4310452.1"/>
    <property type="molecule type" value="Genomic_DNA"/>
</dbReference>
<evidence type="ECO:0000256" key="1">
    <source>
        <dbReference type="SAM" id="MobiDB-lite"/>
    </source>
</evidence>
<gene>
    <name evidence="2" type="ORF">GTA08_BOTSDO13977</name>
</gene>
<accession>A0A8H4NCN9</accession>
<evidence type="ECO:0000313" key="2">
    <source>
        <dbReference type="EMBL" id="KAF4310452.1"/>
    </source>
</evidence>
<sequence>MDLFEYNEDYGILICKPCACAISPSHLTGHLATKHDEVVRRENKYLSGGKKPLKAARAISDCLLGKHDVLNPRHVTLPTPPSSSAPIPHLKLVLGLRCTRCPRIVGRSTNMRKRLLTHFNTHRTTPWPKGARRRVADPSEDDDAPAFPESSYFAVSPPSSDCRRDKGDKLRDQQQALLQSQKEADLIKALVDEELNHDAHNQEQAALKLHNQLTKTESSPWLEMTRWPRYFDGLEPASVAALAYAANPTTEPALHLITESVDRVVEQAHKSICEDKVNVFDQAKINSFLSGRSERTERMIMVKLQKQTFRAYKSLWKCLLCFAYRTSRPDQGIILPHRFTNQQLFHLDRAILLAEDLISCQRLRAASPKVNHKLATYKEETAVIRDLDRACLLLCIAFLDHTLRGDHFESVVLSFLAVLGIDEKPGCVFRGPLSYSPVLSKFIKIAQMLVIQRAVLAAEEGAVEYPSDMLDEMRERFMVRGTRTAFDWACRMRAYAKKVVSNTTCLGFIVWSEDGEAVTYKDTSFTMDTFRDFVAIQIQKAQEELQGLLLLHPDEPPDEVVPKAALYRLQDDHSNGEKGWNFLKDPRNKDQLQGGGERWLLDRVLQND</sequence>
<feature type="region of interest" description="Disordered" evidence="1">
    <location>
        <begin position="122"/>
        <end position="168"/>
    </location>
</feature>
<name>A0A8H4NCN9_9PEZI</name>
<organism evidence="2 3">
    <name type="scientific">Botryosphaeria dothidea</name>
    <dbReference type="NCBI Taxonomy" id="55169"/>
    <lineage>
        <taxon>Eukaryota</taxon>
        <taxon>Fungi</taxon>
        <taxon>Dikarya</taxon>
        <taxon>Ascomycota</taxon>
        <taxon>Pezizomycotina</taxon>
        <taxon>Dothideomycetes</taxon>
        <taxon>Dothideomycetes incertae sedis</taxon>
        <taxon>Botryosphaeriales</taxon>
        <taxon>Botryosphaeriaceae</taxon>
        <taxon>Botryosphaeria</taxon>
    </lineage>
</organism>
<comment type="caution">
    <text evidence="2">The sequence shown here is derived from an EMBL/GenBank/DDBJ whole genome shotgun (WGS) entry which is preliminary data.</text>
</comment>
<proteinExistence type="predicted"/>
<dbReference type="Pfam" id="PF12013">
    <property type="entry name" value="OrsD"/>
    <property type="match status" value="1"/>
</dbReference>
<protein>
    <submittedName>
        <fullName evidence="2">Uncharacterized protein</fullName>
    </submittedName>
</protein>
<dbReference type="AlphaFoldDB" id="A0A8H4NCN9"/>
<evidence type="ECO:0000313" key="3">
    <source>
        <dbReference type="Proteomes" id="UP000572817"/>
    </source>
</evidence>
<dbReference type="OrthoDB" id="3944494at2759"/>
<reference evidence="2" key="1">
    <citation type="submission" date="2020-04" db="EMBL/GenBank/DDBJ databases">
        <title>Genome Assembly and Annotation of Botryosphaeria dothidea sdau 11-99, a Latent Pathogen of Apple Fruit Ring Rot in China.</title>
        <authorList>
            <person name="Yu C."/>
            <person name="Diao Y."/>
            <person name="Lu Q."/>
            <person name="Zhao J."/>
            <person name="Cui S."/>
            <person name="Peng C."/>
            <person name="He B."/>
            <person name="Liu H."/>
        </authorList>
    </citation>
    <scope>NUCLEOTIDE SEQUENCE [LARGE SCALE GENOMIC DNA]</scope>
    <source>
        <strain evidence="2">Sdau11-99</strain>
    </source>
</reference>
<dbReference type="InterPro" id="IPR022698">
    <property type="entry name" value="OrsD"/>
</dbReference>
<keyword evidence="3" id="KW-1185">Reference proteome</keyword>
<dbReference type="Proteomes" id="UP000572817">
    <property type="component" value="Unassembled WGS sequence"/>
</dbReference>